<accession>A0A7G9W6X0</accession>
<dbReference type="Gene3D" id="3.40.50.300">
    <property type="entry name" value="P-loop containing nucleotide triphosphate hydrolases"/>
    <property type="match status" value="1"/>
</dbReference>
<keyword evidence="3" id="KW-0547">Nucleotide-binding</keyword>
<dbReference type="PROSITE" id="PS50893">
    <property type="entry name" value="ABC_TRANSPORTER_2"/>
    <property type="match status" value="1"/>
</dbReference>
<feature type="transmembrane region" description="Helical" evidence="7">
    <location>
        <begin position="126"/>
        <end position="144"/>
    </location>
</feature>
<evidence type="ECO:0000259" key="9">
    <source>
        <dbReference type="PROSITE" id="PS50929"/>
    </source>
</evidence>
<dbReference type="KEGG" id="acae:HYG86_06425"/>
<organism evidence="10 11">
    <name type="scientific">Alkalicella caledoniensis</name>
    <dbReference type="NCBI Taxonomy" id="2731377"/>
    <lineage>
        <taxon>Bacteria</taxon>
        <taxon>Bacillati</taxon>
        <taxon>Bacillota</taxon>
        <taxon>Clostridia</taxon>
        <taxon>Eubacteriales</taxon>
        <taxon>Proteinivoracaceae</taxon>
        <taxon>Alkalicella</taxon>
    </lineage>
</organism>
<dbReference type="InterPro" id="IPR003593">
    <property type="entry name" value="AAA+_ATPase"/>
</dbReference>
<dbReference type="InterPro" id="IPR027417">
    <property type="entry name" value="P-loop_NTPase"/>
</dbReference>
<evidence type="ECO:0000313" key="11">
    <source>
        <dbReference type="Proteomes" id="UP000516160"/>
    </source>
</evidence>
<keyword evidence="4 10" id="KW-0067">ATP-binding</keyword>
<keyword evidence="11" id="KW-1185">Reference proteome</keyword>
<comment type="subcellular location">
    <subcellularLocation>
        <location evidence="1">Cell membrane</location>
        <topology evidence="1">Multi-pass membrane protein</topology>
    </subcellularLocation>
</comment>
<dbReference type="GO" id="GO:0005524">
    <property type="term" value="F:ATP binding"/>
    <property type="evidence" value="ECO:0007669"/>
    <property type="project" value="UniProtKB-KW"/>
</dbReference>
<keyword evidence="6 7" id="KW-0472">Membrane</keyword>
<feature type="domain" description="ABC transmembrane type-1" evidence="9">
    <location>
        <begin position="14"/>
        <end position="294"/>
    </location>
</feature>
<evidence type="ECO:0000313" key="10">
    <source>
        <dbReference type="EMBL" id="QNO14432.1"/>
    </source>
</evidence>
<reference evidence="10 11" key="1">
    <citation type="submission" date="2020-07" db="EMBL/GenBank/DDBJ databases">
        <title>Alkalicella. sp. LB2 genome.</title>
        <authorList>
            <person name="Postec A."/>
            <person name="Quemeneur M."/>
        </authorList>
    </citation>
    <scope>NUCLEOTIDE SEQUENCE [LARGE SCALE GENOMIC DNA]</scope>
    <source>
        <strain evidence="10 11">LB2</strain>
    </source>
</reference>
<dbReference type="EMBL" id="CP058559">
    <property type="protein sequence ID" value="QNO14432.1"/>
    <property type="molecule type" value="Genomic_DNA"/>
</dbReference>
<dbReference type="Proteomes" id="UP000516160">
    <property type="component" value="Chromosome"/>
</dbReference>
<dbReference type="InterPro" id="IPR017871">
    <property type="entry name" value="ABC_transporter-like_CS"/>
</dbReference>
<evidence type="ECO:0000256" key="1">
    <source>
        <dbReference type="ARBA" id="ARBA00004651"/>
    </source>
</evidence>
<dbReference type="GO" id="GO:0015421">
    <property type="term" value="F:ABC-type oligopeptide transporter activity"/>
    <property type="evidence" value="ECO:0007669"/>
    <property type="project" value="TreeGrafter"/>
</dbReference>
<dbReference type="SMART" id="SM00382">
    <property type="entry name" value="AAA"/>
    <property type="match status" value="1"/>
</dbReference>
<evidence type="ECO:0000259" key="8">
    <source>
        <dbReference type="PROSITE" id="PS50893"/>
    </source>
</evidence>
<evidence type="ECO:0000256" key="4">
    <source>
        <dbReference type="ARBA" id="ARBA00022840"/>
    </source>
</evidence>
<evidence type="ECO:0000256" key="6">
    <source>
        <dbReference type="ARBA" id="ARBA00023136"/>
    </source>
</evidence>
<proteinExistence type="predicted"/>
<gene>
    <name evidence="10" type="ORF">HYG86_06425</name>
</gene>
<dbReference type="Gene3D" id="1.20.1560.10">
    <property type="entry name" value="ABC transporter type 1, transmembrane domain"/>
    <property type="match status" value="1"/>
</dbReference>
<dbReference type="SUPFAM" id="SSF90123">
    <property type="entry name" value="ABC transporter transmembrane region"/>
    <property type="match status" value="1"/>
</dbReference>
<dbReference type="InterPro" id="IPR039421">
    <property type="entry name" value="Type_1_exporter"/>
</dbReference>
<dbReference type="Pfam" id="PF00664">
    <property type="entry name" value="ABC_membrane"/>
    <property type="match status" value="1"/>
</dbReference>
<evidence type="ECO:0000256" key="5">
    <source>
        <dbReference type="ARBA" id="ARBA00022989"/>
    </source>
</evidence>
<dbReference type="PROSITE" id="PS50929">
    <property type="entry name" value="ABC_TM1F"/>
    <property type="match status" value="1"/>
</dbReference>
<feature type="transmembrane region" description="Helical" evidence="7">
    <location>
        <begin position="245"/>
        <end position="272"/>
    </location>
</feature>
<dbReference type="Pfam" id="PF00005">
    <property type="entry name" value="ABC_tran"/>
    <property type="match status" value="1"/>
</dbReference>
<dbReference type="AlphaFoldDB" id="A0A7G9W6X0"/>
<dbReference type="SUPFAM" id="SSF52540">
    <property type="entry name" value="P-loop containing nucleoside triphosphate hydrolases"/>
    <property type="match status" value="1"/>
</dbReference>
<feature type="transmembrane region" description="Helical" evidence="7">
    <location>
        <begin position="150"/>
        <end position="170"/>
    </location>
</feature>
<dbReference type="InterPro" id="IPR036640">
    <property type="entry name" value="ABC1_TM_sf"/>
</dbReference>
<dbReference type="PANTHER" id="PTHR43394:SF1">
    <property type="entry name" value="ATP-BINDING CASSETTE SUB-FAMILY B MEMBER 10, MITOCHONDRIAL"/>
    <property type="match status" value="1"/>
</dbReference>
<dbReference type="GO" id="GO:0005886">
    <property type="term" value="C:plasma membrane"/>
    <property type="evidence" value="ECO:0007669"/>
    <property type="project" value="UniProtKB-SubCell"/>
</dbReference>
<dbReference type="RefSeq" id="WP_213168117.1">
    <property type="nucleotide sequence ID" value="NZ_CP058559.1"/>
</dbReference>
<evidence type="ECO:0000256" key="7">
    <source>
        <dbReference type="SAM" id="Phobius"/>
    </source>
</evidence>
<dbReference type="InterPro" id="IPR003439">
    <property type="entry name" value="ABC_transporter-like_ATP-bd"/>
</dbReference>
<keyword evidence="5 7" id="KW-1133">Transmembrane helix</keyword>
<dbReference type="PROSITE" id="PS00211">
    <property type="entry name" value="ABC_TRANSPORTER_1"/>
    <property type="match status" value="1"/>
</dbReference>
<name>A0A7G9W6X0_ALKCA</name>
<feature type="transmembrane region" description="Helical" evidence="7">
    <location>
        <begin position="51"/>
        <end position="72"/>
    </location>
</feature>
<sequence length="537" mass="60274">MKKSILSKWPFLCLAIFIGLAAAIVEGYISIYMMRVVDTTLAGDRVLFYTQARTLILLAILLLPINIVLSFAKGLYKYKSLTSVKISFMDRVFKKNISEFQKDNNGLYISAITNDMNIIENNYVEAIFQITMNIITFVVGIIVIYSVSPIALFVGIGISAFSTLLAVALSKPLQRHQVQRSKLFEGYTSYIREVLGAFSIIKANNLSAKVSKDFFIKSKDIQYKGYVIDRIYTYFLSIQRLTTNLSFYGIAGIVIYMAIQGRITTGGVILIINNMEKVIFPLMQVSEWLPKIFSVKSLFVNMDEILESKDLKVETVELESFNNSIELKDVSFGYTEDLILKNINLTINKGSKYLIIGPSGGGKSTLLKLLRKYFIPSKGSIKIDNIDISDISKSSYFNKIANVEQQVFLFEDTLKNNLTLYKDYSDEEIDLAIVRSGLTEFVQNLPNNLNTMLYDNGRNISGGEKSRIAIARGLLANTDIIFLDEAFASLDSKVAKEIENTLLKLEGITVVNVSHIIFDETKKYYDRVISVAGGSVS</sequence>
<feature type="domain" description="ABC transporter" evidence="8">
    <location>
        <begin position="325"/>
        <end position="537"/>
    </location>
</feature>
<evidence type="ECO:0000256" key="3">
    <source>
        <dbReference type="ARBA" id="ARBA00022741"/>
    </source>
</evidence>
<dbReference type="GO" id="GO:0016887">
    <property type="term" value="F:ATP hydrolysis activity"/>
    <property type="evidence" value="ECO:0007669"/>
    <property type="project" value="InterPro"/>
</dbReference>
<keyword evidence="2 7" id="KW-0812">Transmembrane</keyword>
<protein>
    <submittedName>
        <fullName evidence="10">ABC transporter ATP-binding protein</fullName>
    </submittedName>
</protein>
<dbReference type="InterPro" id="IPR011527">
    <property type="entry name" value="ABC1_TM_dom"/>
</dbReference>
<dbReference type="PANTHER" id="PTHR43394">
    <property type="entry name" value="ATP-DEPENDENT PERMEASE MDL1, MITOCHONDRIAL"/>
    <property type="match status" value="1"/>
</dbReference>
<evidence type="ECO:0000256" key="2">
    <source>
        <dbReference type="ARBA" id="ARBA00022692"/>
    </source>
</evidence>